<gene>
    <name evidence="2" type="ORF">ACH5RR_013278</name>
</gene>
<name>A0ABD3A1S8_9GENT</name>
<feature type="compositionally biased region" description="Polar residues" evidence="1">
    <location>
        <begin position="60"/>
        <end position="76"/>
    </location>
</feature>
<dbReference type="Proteomes" id="UP001630127">
    <property type="component" value="Unassembled WGS sequence"/>
</dbReference>
<dbReference type="EMBL" id="JBJUIK010000006">
    <property type="protein sequence ID" value="KAL3524906.1"/>
    <property type="molecule type" value="Genomic_DNA"/>
</dbReference>
<reference evidence="2 3" key="1">
    <citation type="submission" date="2024-11" db="EMBL/GenBank/DDBJ databases">
        <title>A near-complete genome assembly of Cinchona calisaya.</title>
        <authorList>
            <person name="Lian D.C."/>
            <person name="Zhao X.W."/>
            <person name="Wei L."/>
        </authorList>
    </citation>
    <scope>NUCLEOTIDE SEQUENCE [LARGE SCALE GENOMIC DNA]</scope>
    <source>
        <tissue evidence="2">Nenye</tissue>
    </source>
</reference>
<evidence type="ECO:0000313" key="3">
    <source>
        <dbReference type="Proteomes" id="UP001630127"/>
    </source>
</evidence>
<keyword evidence="3" id="KW-1185">Reference proteome</keyword>
<comment type="caution">
    <text evidence="2">The sequence shown here is derived from an EMBL/GenBank/DDBJ whole genome shotgun (WGS) entry which is preliminary data.</text>
</comment>
<protein>
    <submittedName>
        <fullName evidence="2">Uncharacterized protein</fullName>
    </submittedName>
</protein>
<feature type="region of interest" description="Disordered" evidence="1">
    <location>
        <begin position="34"/>
        <end position="76"/>
    </location>
</feature>
<evidence type="ECO:0000256" key="1">
    <source>
        <dbReference type="SAM" id="MobiDB-lite"/>
    </source>
</evidence>
<feature type="compositionally biased region" description="Basic and acidic residues" evidence="1">
    <location>
        <begin position="46"/>
        <end position="59"/>
    </location>
</feature>
<dbReference type="AlphaFoldDB" id="A0ABD3A1S8"/>
<sequence>MGNGVGAWLRRVPPSKDGMVCRFALVLGSGLNGKVNKEGSPPSQERTIEVDKVRIEEPTPSKQGDSVSSVRPESQASRLSAARLVLSTIDNTHVRCSFLRRSQLDEVKVDKVSESVQNLGGLIGFPKRWTLASIWHHQKERRAVGSYCIYQDGLARS</sequence>
<accession>A0ABD3A1S8</accession>
<evidence type="ECO:0000313" key="2">
    <source>
        <dbReference type="EMBL" id="KAL3524906.1"/>
    </source>
</evidence>
<organism evidence="2 3">
    <name type="scientific">Cinchona calisaya</name>
    <dbReference type="NCBI Taxonomy" id="153742"/>
    <lineage>
        <taxon>Eukaryota</taxon>
        <taxon>Viridiplantae</taxon>
        <taxon>Streptophyta</taxon>
        <taxon>Embryophyta</taxon>
        <taxon>Tracheophyta</taxon>
        <taxon>Spermatophyta</taxon>
        <taxon>Magnoliopsida</taxon>
        <taxon>eudicotyledons</taxon>
        <taxon>Gunneridae</taxon>
        <taxon>Pentapetalae</taxon>
        <taxon>asterids</taxon>
        <taxon>lamiids</taxon>
        <taxon>Gentianales</taxon>
        <taxon>Rubiaceae</taxon>
        <taxon>Cinchonoideae</taxon>
        <taxon>Cinchoneae</taxon>
        <taxon>Cinchona</taxon>
    </lineage>
</organism>
<proteinExistence type="predicted"/>